<dbReference type="Gene3D" id="3.90.1200.10">
    <property type="match status" value="1"/>
</dbReference>
<evidence type="ECO:0000256" key="1">
    <source>
        <dbReference type="ARBA" id="ARBA00038240"/>
    </source>
</evidence>
<evidence type="ECO:0000313" key="3">
    <source>
        <dbReference type="EMBL" id="AUB40889.1"/>
    </source>
</evidence>
<reference evidence="3 4" key="1">
    <citation type="submission" date="2017-11" db="EMBL/GenBank/DDBJ databases">
        <title>Complete genome of a free-living desiccation-tolerant cyanobacterium and its photosynthetic adaptation to extreme terrestrial habitat.</title>
        <authorList>
            <person name="Shang J."/>
        </authorList>
    </citation>
    <scope>NUCLEOTIDE SEQUENCE [LARGE SCALE GENOMIC DNA]</scope>
    <source>
        <strain evidence="3 4">CCNUN1</strain>
    </source>
</reference>
<dbReference type="InterPro" id="IPR050249">
    <property type="entry name" value="Pseudomonas-type_ThrB"/>
</dbReference>
<dbReference type="InterPro" id="IPR002575">
    <property type="entry name" value="Aminoglycoside_PTrfase"/>
</dbReference>
<dbReference type="OrthoDB" id="4030632at2"/>
<dbReference type="RefSeq" id="WP_100901460.1">
    <property type="nucleotide sequence ID" value="NZ_CAWNNC010000001.1"/>
</dbReference>
<sequence length="328" mass="38209">MQDNIYDYIAKAALAQYGMAEGERYFLGHSGSVTFCIKTQSEKFLLRIHQPKSMLQGDVWQRPQVIESELLWLTALRHSTEVVVQKPLKNLQDRWLTQVLADETGEMFYCSLLHWIDGNNLNGQRTPEQAYQLGLLLARLHQHSSQWQLPENFVRPAYDKNRLQAALSALYPAVLQQLISTEDYETLKVATYQVQGMIETLSQTQNIWGLIHADLHEGNYLLHNDELRPIDFARCGFGYYLYDIASSLQYLLPIVRPSFFEGYQTIRKLPEHYLQITEGFFIMALIEVFSFHVNNPQEHKWISESVPYIVKEHVHPYLEGESFLFAKY</sequence>
<keyword evidence="3" id="KW-0808">Transferase</keyword>
<keyword evidence="3" id="KW-0418">Kinase</keyword>
<organism evidence="3 4">
    <name type="scientific">Nostoc flagelliforme CCNUN1</name>
    <dbReference type="NCBI Taxonomy" id="2038116"/>
    <lineage>
        <taxon>Bacteria</taxon>
        <taxon>Bacillati</taxon>
        <taxon>Cyanobacteriota</taxon>
        <taxon>Cyanophyceae</taxon>
        <taxon>Nostocales</taxon>
        <taxon>Nostocaceae</taxon>
        <taxon>Nostoc</taxon>
    </lineage>
</organism>
<dbReference type="PANTHER" id="PTHR21064">
    <property type="entry name" value="AMINOGLYCOSIDE PHOSPHOTRANSFERASE DOMAIN-CONTAINING PROTEIN-RELATED"/>
    <property type="match status" value="1"/>
</dbReference>
<dbReference type="GO" id="GO:0004413">
    <property type="term" value="F:homoserine kinase activity"/>
    <property type="evidence" value="ECO:0007669"/>
    <property type="project" value="TreeGrafter"/>
</dbReference>
<evidence type="ECO:0000259" key="2">
    <source>
        <dbReference type="Pfam" id="PF01636"/>
    </source>
</evidence>
<keyword evidence="4" id="KW-1185">Reference proteome</keyword>
<dbReference type="GO" id="GO:0009088">
    <property type="term" value="P:threonine biosynthetic process"/>
    <property type="evidence" value="ECO:0007669"/>
    <property type="project" value="TreeGrafter"/>
</dbReference>
<evidence type="ECO:0000313" key="4">
    <source>
        <dbReference type="Proteomes" id="UP000232003"/>
    </source>
</evidence>
<dbReference type="KEGG" id="nfl:COO91_06925"/>
<comment type="similarity">
    <text evidence="1">Belongs to the pseudomonas-type ThrB family.</text>
</comment>
<dbReference type="Pfam" id="PF01636">
    <property type="entry name" value="APH"/>
    <property type="match status" value="1"/>
</dbReference>
<gene>
    <name evidence="3" type="ORF">COO91_06925</name>
</gene>
<dbReference type="InterPro" id="IPR011009">
    <property type="entry name" value="Kinase-like_dom_sf"/>
</dbReference>
<dbReference type="Proteomes" id="UP000232003">
    <property type="component" value="Chromosome"/>
</dbReference>
<dbReference type="EMBL" id="CP024785">
    <property type="protein sequence ID" value="AUB40889.1"/>
    <property type="molecule type" value="Genomic_DNA"/>
</dbReference>
<protein>
    <submittedName>
        <fullName evidence="3">Ser/Thr protein kinase RdoA involved in Cpx stress response, MazF antagonist</fullName>
    </submittedName>
</protein>
<name>A0A2K8SZP1_9NOSO</name>
<feature type="domain" description="Aminoglycoside phosphotransferase" evidence="2">
    <location>
        <begin position="34"/>
        <end position="264"/>
    </location>
</feature>
<dbReference type="PANTHER" id="PTHR21064:SF6">
    <property type="entry name" value="AMINOGLYCOSIDE PHOSPHOTRANSFERASE DOMAIN-CONTAINING PROTEIN"/>
    <property type="match status" value="1"/>
</dbReference>
<proteinExistence type="inferred from homology"/>
<accession>A0A2K8SZP1</accession>
<dbReference type="SUPFAM" id="SSF56112">
    <property type="entry name" value="Protein kinase-like (PK-like)"/>
    <property type="match status" value="1"/>
</dbReference>
<dbReference type="AlphaFoldDB" id="A0A2K8SZP1"/>